<keyword evidence="2" id="KW-1133">Transmembrane helix</keyword>
<protein>
    <submittedName>
        <fullName evidence="3">MFS transporter</fullName>
    </submittedName>
</protein>
<dbReference type="Proteomes" id="UP000217182">
    <property type="component" value="Chromosome"/>
</dbReference>
<keyword evidence="2" id="KW-0812">Transmembrane</keyword>
<feature type="transmembrane region" description="Helical" evidence="2">
    <location>
        <begin position="333"/>
        <end position="353"/>
    </location>
</feature>
<sequence length="503" mass="55555">MAIPQVRLKHYLAYGSGDFFGMGTTALTGAWLLFFYTNFCNLTAIEAASIFAIARVFDAVASPLMGFFTDNFGKTALGKRFGRRKFFILLGIPAVFSYCFIWVSDMNYFYYLITYLVFEIVYSMVLVPYETLVPEMTNDFKQKTKFSGARIAFAQVSYIVAAYLPGLFFTWYGKDNASVFFYSGIVVAVICAVVLCLVYCYTWERPRPAEAVVEDGEKSAFNHTARKFVAEVFSTLKVKMFRKHLGMYLGGFIAQDLFNAVFAYYVIFVIYQTATVSSELLGIMSVLQFVAVLAMIPLCISWGPAPAYRLSVVLFGMACAAYGLLWLGDHNSLLLLMLVSALAGVGRGGINYIPWNTYTYMADVDEAITGQRREGIFAGVMTMTRKASQAGAIMVVGLLLQAAGFMPGQNQQPESVHQVILLVLCGGTLLLLLGGYVVSRGFILNVKNHAVLRASCTQMQAAGGPVAGSLSVEDQQILEQITGLPYEQLWGNNTVAYYNRCPD</sequence>
<dbReference type="InterPro" id="IPR036259">
    <property type="entry name" value="MFS_trans_sf"/>
</dbReference>
<accession>A0A250AX66</accession>
<feature type="transmembrane region" description="Helical" evidence="2">
    <location>
        <begin position="86"/>
        <end position="103"/>
    </location>
</feature>
<feature type="transmembrane region" description="Helical" evidence="2">
    <location>
        <begin position="245"/>
        <end position="268"/>
    </location>
</feature>
<feature type="transmembrane region" description="Helical" evidence="2">
    <location>
        <begin position="179"/>
        <end position="201"/>
    </location>
</feature>
<dbReference type="Pfam" id="PF13347">
    <property type="entry name" value="MFS_2"/>
    <property type="match status" value="1"/>
</dbReference>
<feature type="transmembrane region" description="Helical" evidence="2">
    <location>
        <begin position="42"/>
        <end position="65"/>
    </location>
</feature>
<dbReference type="SUPFAM" id="SSF103473">
    <property type="entry name" value="MFS general substrate transporter"/>
    <property type="match status" value="1"/>
</dbReference>
<evidence type="ECO:0000313" key="4">
    <source>
        <dbReference type="Proteomes" id="UP000217182"/>
    </source>
</evidence>
<keyword evidence="4" id="KW-1185">Reference proteome</keyword>
<dbReference type="EMBL" id="CP014136">
    <property type="protein sequence ID" value="ATA18461.1"/>
    <property type="molecule type" value="Genomic_DNA"/>
</dbReference>
<comment type="similarity">
    <text evidence="1">Belongs to the sodium:galactoside symporter (TC 2.A.2) family.</text>
</comment>
<dbReference type="AlphaFoldDB" id="A0A250AX66"/>
<dbReference type="PANTHER" id="PTHR11328">
    <property type="entry name" value="MAJOR FACILITATOR SUPERFAMILY DOMAIN-CONTAINING PROTEIN"/>
    <property type="match status" value="1"/>
</dbReference>
<dbReference type="RefSeq" id="WP_095845057.1">
    <property type="nucleotide sequence ID" value="NZ_CP014136.1"/>
</dbReference>
<evidence type="ECO:0000313" key="3">
    <source>
        <dbReference type="EMBL" id="ATA18461.1"/>
    </source>
</evidence>
<organism evidence="3 4">
    <name type="scientific">Gibbsiella quercinecans</name>
    <dbReference type="NCBI Taxonomy" id="929813"/>
    <lineage>
        <taxon>Bacteria</taxon>
        <taxon>Pseudomonadati</taxon>
        <taxon>Pseudomonadota</taxon>
        <taxon>Gammaproteobacteria</taxon>
        <taxon>Enterobacterales</taxon>
        <taxon>Yersiniaceae</taxon>
        <taxon>Gibbsiella</taxon>
    </lineage>
</organism>
<feature type="transmembrane region" description="Helical" evidence="2">
    <location>
        <begin position="280"/>
        <end position="300"/>
    </location>
</feature>
<evidence type="ECO:0000256" key="1">
    <source>
        <dbReference type="ARBA" id="ARBA00009617"/>
    </source>
</evidence>
<reference evidence="3 4" key="1">
    <citation type="submission" date="2016-01" db="EMBL/GenBank/DDBJ databases">
        <authorList>
            <person name="Oliw E.H."/>
        </authorList>
    </citation>
    <scope>NUCLEOTIDE SEQUENCE [LARGE SCALE GENOMIC DNA]</scope>
    <source>
        <strain evidence="3 4">FRB97</strain>
    </source>
</reference>
<dbReference type="GO" id="GO:0015293">
    <property type="term" value="F:symporter activity"/>
    <property type="evidence" value="ECO:0007669"/>
    <property type="project" value="InterPro"/>
</dbReference>
<dbReference type="InterPro" id="IPR039672">
    <property type="entry name" value="MFS_2"/>
</dbReference>
<dbReference type="KEGG" id="gqu:AWC35_03375"/>
<gene>
    <name evidence="3" type="ORF">AWC35_03375</name>
</gene>
<feature type="transmembrane region" description="Helical" evidence="2">
    <location>
        <begin position="419"/>
        <end position="438"/>
    </location>
</feature>
<feature type="transmembrane region" description="Helical" evidence="2">
    <location>
        <begin position="109"/>
        <end position="129"/>
    </location>
</feature>
<dbReference type="CDD" id="cd17332">
    <property type="entry name" value="MFS_MelB_like"/>
    <property type="match status" value="1"/>
</dbReference>
<dbReference type="PANTHER" id="PTHR11328:SF24">
    <property type="entry name" value="MAJOR FACILITATOR SUPERFAMILY (MFS) PROFILE DOMAIN-CONTAINING PROTEIN"/>
    <property type="match status" value="1"/>
</dbReference>
<dbReference type="OrthoDB" id="181905at2"/>
<keyword evidence="2" id="KW-0472">Membrane</keyword>
<feature type="transmembrane region" description="Helical" evidence="2">
    <location>
        <begin position="12"/>
        <end position="36"/>
    </location>
</feature>
<name>A0A250AX66_9GAMM</name>
<dbReference type="GO" id="GO:0008643">
    <property type="term" value="P:carbohydrate transport"/>
    <property type="evidence" value="ECO:0007669"/>
    <property type="project" value="InterPro"/>
</dbReference>
<feature type="transmembrane region" description="Helical" evidence="2">
    <location>
        <begin position="307"/>
        <end position="327"/>
    </location>
</feature>
<dbReference type="GO" id="GO:0005886">
    <property type="term" value="C:plasma membrane"/>
    <property type="evidence" value="ECO:0007669"/>
    <property type="project" value="TreeGrafter"/>
</dbReference>
<feature type="transmembrane region" description="Helical" evidence="2">
    <location>
        <begin position="390"/>
        <end position="407"/>
    </location>
</feature>
<feature type="transmembrane region" description="Helical" evidence="2">
    <location>
        <begin position="150"/>
        <end position="173"/>
    </location>
</feature>
<proteinExistence type="inferred from homology"/>
<evidence type="ECO:0000256" key="2">
    <source>
        <dbReference type="SAM" id="Phobius"/>
    </source>
</evidence>
<dbReference type="Gene3D" id="1.20.1250.20">
    <property type="entry name" value="MFS general substrate transporter like domains"/>
    <property type="match status" value="1"/>
</dbReference>